<comment type="function">
    <text evidence="1">Thiol-specific peroxidase that catalyzes the reduction of hydrogen peroxide and organic hydroperoxides to water and alcohols, respectively. Plays a role in cell protection against oxidative stress by detoxifying peroxides and as sensor of hydrogen peroxide-mediated signaling events.</text>
</comment>
<feature type="domain" description="Thioredoxin" evidence="13">
    <location>
        <begin position="2"/>
        <end position="147"/>
    </location>
</feature>
<evidence type="ECO:0000256" key="3">
    <source>
        <dbReference type="ARBA" id="ARBA00013017"/>
    </source>
</evidence>
<dbReference type="InterPro" id="IPR013766">
    <property type="entry name" value="Thioredoxin_domain"/>
</dbReference>
<reference evidence="14" key="1">
    <citation type="journal article" date="2020" name="mSystems">
        <title>Genome- and Community-Level Interaction Insights into Carbon Utilization and Element Cycling Functions of Hydrothermarchaeota in Hydrothermal Sediment.</title>
        <authorList>
            <person name="Zhou Z."/>
            <person name="Liu Y."/>
            <person name="Xu W."/>
            <person name="Pan J."/>
            <person name="Luo Z.H."/>
            <person name="Li M."/>
        </authorList>
    </citation>
    <scope>NUCLEOTIDE SEQUENCE [LARGE SCALE GENOMIC DNA]</scope>
    <source>
        <strain evidence="14">SpSt-966</strain>
    </source>
</reference>
<sequence length="149" mass="16837">MLKVGDKAPEFCLKDQDGQNFCLKELLGKWIVLYFYPKDNTPGCTAEAITFTESIDEFTTMKAEIIGVSADTIESHKKFIEKRKLRIKLLSDPERKVIALYDAKGMLGTVRSTFLIDPEGKIAKIWPRVSVKGHSEDVKDSIVNLRVKS</sequence>
<dbReference type="EMBL" id="DTPE01000241">
    <property type="protein sequence ID" value="HGE75693.1"/>
    <property type="molecule type" value="Genomic_DNA"/>
</dbReference>
<dbReference type="PANTHER" id="PTHR42801:SF4">
    <property type="entry name" value="AHPC_TSA FAMILY PROTEIN"/>
    <property type="match status" value="1"/>
</dbReference>
<dbReference type="SUPFAM" id="SSF52833">
    <property type="entry name" value="Thioredoxin-like"/>
    <property type="match status" value="1"/>
</dbReference>
<dbReference type="InterPro" id="IPR036249">
    <property type="entry name" value="Thioredoxin-like_sf"/>
</dbReference>
<evidence type="ECO:0000256" key="9">
    <source>
        <dbReference type="ARBA" id="ARBA00032824"/>
    </source>
</evidence>
<proteinExistence type="inferred from homology"/>
<dbReference type="InterPro" id="IPR050924">
    <property type="entry name" value="Peroxiredoxin_BCP/PrxQ"/>
</dbReference>
<evidence type="ECO:0000256" key="7">
    <source>
        <dbReference type="ARBA" id="ARBA00023157"/>
    </source>
</evidence>
<dbReference type="PANTHER" id="PTHR42801">
    <property type="entry name" value="THIOREDOXIN-DEPENDENT PEROXIDE REDUCTASE"/>
    <property type="match status" value="1"/>
</dbReference>
<dbReference type="GO" id="GO:0008379">
    <property type="term" value="F:thioredoxin peroxidase activity"/>
    <property type="evidence" value="ECO:0007669"/>
    <property type="project" value="TreeGrafter"/>
</dbReference>
<evidence type="ECO:0000256" key="11">
    <source>
        <dbReference type="ARBA" id="ARBA00049091"/>
    </source>
</evidence>
<dbReference type="AlphaFoldDB" id="A0A7V3VT72"/>
<evidence type="ECO:0000256" key="5">
    <source>
        <dbReference type="ARBA" id="ARBA00022862"/>
    </source>
</evidence>
<dbReference type="PROSITE" id="PS51352">
    <property type="entry name" value="THIOREDOXIN_2"/>
    <property type="match status" value="1"/>
</dbReference>
<keyword evidence="8" id="KW-0676">Redox-active center</keyword>
<evidence type="ECO:0000313" key="14">
    <source>
        <dbReference type="EMBL" id="HGE75693.1"/>
    </source>
</evidence>
<feature type="active site" description="Cysteine sulfenic acid (-SOH) intermediate; for peroxidase activity" evidence="12">
    <location>
        <position position="44"/>
    </location>
</feature>
<dbReference type="GO" id="GO:0034599">
    <property type="term" value="P:cellular response to oxidative stress"/>
    <property type="evidence" value="ECO:0007669"/>
    <property type="project" value="TreeGrafter"/>
</dbReference>
<accession>A0A7V3VT72</accession>
<dbReference type="InterPro" id="IPR000866">
    <property type="entry name" value="AhpC/TSA"/>
</dbReference>
<name>A0A7V3VT72_9BACT</name>
<dbReference type="Pfam" id="PF00578">
    <property type="entry name" value="AhpC-TSA"/>
    <property type="match status" value="1"/>
</dbReference>
<comment type="subunit">
    <text evidence="2">Monomer.</text>
</comment>
<evidence type="ECO:0000256" key="10">
    <source>
        <dbReference type="ARBA" id="ARBA00038489"/>
    </source>
</evidence>
<evidence type="ECO:0000256" key="6">
    <source>
        <dbReference type="ARBA" id="ARBA00023002"/>
    </source>
</evidence>
<dbReference type="Gene3D" id="3.40.30.10">
    <property type="entry name" value="Glutaredoxin"/>
    <property type="match status" value="1"/>
</dbReference>
<dbReference type="FunFam" id="3.40.30.10:FF:000007">
    <property type="entry name" value="Thioredoxin-dependent thiol peroxidase"/>
    <property type="match status" value="1"/>
</dbReference>
<evidence type="ECO:0000256" key="12">
    <source>
        <dbReference type="PIRSR" id="PIRSR000239-1"/>
    </source>
</evidence>
<dbReference type="GO" id="GO:0045454">
    <property type="term" value="P:cell redox homeostasis"/>
    <property type="evidence" value="ECO:0007669"/>
    <property type="project" value="TreeGrafter"/>
</dbReference>
<gene>
    <name evidence="14" type="ORF">ENX73_06165</name>
</gene>
<evidence type="ECO:0000256" key="2">
    <source>
        <dbReference type="ARBA" id="ARBA00011245"/>
    </source>
</evidence>
<comment type="catalytic activity">
    <reaction evidence="11">
        <text>a hydroperoxide + [thioredoxin]-dithiol = an alcohol + [thioredoxin]-disulfide + H2O</text>
        <dbReference type="Rhea" id="RHEA:62620"/>
        <dbReference type="Rhea" id="RHEA-COMP:10698"/>
        <dbReference type="Rhea" id="RHEA-COMP:10700"/>
        <dbReference type="ChEBI" id="CHEBI:15377"/>
        <dbReference type="ChEBI" id="CHEBI:29950"/>
        <dbReference type="ChEBI" id="CHEBI:30879"/>
        <dbReference type="ChEBI" id="CHEBI:35924"/>
        <dbReference type="ChEBI" id="CHEBI:50058"/>
        <dbReference type="EC" id="1.11.1.24"/>
    </reaction>
</comment>
<evidence type="ECO:0000259" key="13">
    <source>
        <dbReference type="PROSITE" id="PS51352"/>
    </source>
</evidence>
<dbReference type="EC" id="1.11.1.24" evidence="3"/>
<protein>
    <recommendedName>
        <fullName evidence="3">thioredoxin-dependent peroxiredoxin</fullName>
        <ecNumber evidence="3">1.11.1.24</ecNumber>
    </recommendedName>
    <alternativeName>
        <fullName evidence="9">Thioredoxin peroxidase</fullName>
    </alternativeName>
</protein>
<keyword evidence="4" id="KW-0575">Peroxidase</keyword>
<dbReference type="CDD" id="cd03017">
    <property type="entry name" value="PRX_BCP"/>
    <property type="match status" value="1"/>
</dbReference>
<organism evidence="14">
    <name type="scientific">Mesoaciditoga lauensis</name>
    <dbReference type="NCBI Taxonomy" id="1495039"/>
    <lineage>
        <taxon>Bacteria</taxon>
        <taxon>Thermotogati</taxon>
        <taxon>Thermotogota</taxon>
        <taxon>Thermotogae</taxon>
        <taxon>Mesoaciditogales</taxon>
        <taxon>Mesoaciditogaceae</taxon>
        <taxon>Mesoaciditoga</taxon>
    </lineage>
</organism>
<keyword evidence="7" id="KW-1015">Disulfide bond</keyword>
<dbReference type="PIRSF" id="PIRSF000239">
    <property type="entry name" value="AHPC"/>
    <property type="match status" value="1"/>
</dbReference>
<comment type="similarity">
    <text evidence="10">Belongs to the peroxiredoxin family. BCP/PrxQ subfamily.</text>
</comment>
<evidence type="ECO:0000256" key="4">
    <source>
        <dbReference type="ARBA" id="ARBA00022559"/>
    </source>
</evidence>
<dbReference type="GO" id="GO:0005737">
    <property type="term" value="C:cytoplasm"/>
    <property type="evidence" value="ECO:0007669"/>
    <property type="project" value="TreeGrafter"/>
</dbReference>
<comment type="caution">
    <text evidence="14">The sequence shown here is derived from an EMBL/GenBank/DDBJ whole genome shotgun (WGS) entry which is preliminary data.</text>
</comment>
<dbReference type="InterPro" id="IPR024706">
    <property type="entry name" value="Peroxiredoxin_AhpC-typ"/>
</dbReference>
<keyword evidence="5" id="KW-0049">Antioxidant</keyword>
<evidence type="ECO:0000256" key="8">
    <source>
        <dbReference type="ARBA" id="ARBA00023284"/>
    </source>
</evidence>
<keyword evidence="6" id="KW-0560">Oxidoreductase</keyword>
<evidence type="ECO:0000256" key="1">
    <source>
        <dbReference type="ARBA" id="ARBA00003330"/>
    </source>
</evidence>